<comment type="caution">
    <text evidence="5">Lacks conserved residue(s) required for the propagation of feature annotation.</text>
</comment>
<dbReference type="InterPro" id="IPR029026">
    <property type="entry name" value="tRNA_m1G_MTases_N"/>
</dbReference>
<evidence type="ECO:0000313" key="6">
    <source>
        <dbReference type="EMBL" id="SDG42677.1"/>
    </source>
</evidence>
<dbReference type="EMBL" id="FNCV01000001">
    <property type="protein sequence ID" value="SDG42677.1"/>
    <property type="molecule type" value="Genomic_DNA"/>
</dbReference>
<gene>
    <name evidence="5" type="primary">rlmH</name>
    <name evidence="6" type="ORF">SAMN05421742_101214</name>
</gene>
<dbReference type="InterPro" id="IPR003742">
    <property type="entry name" value="RlmH-like"/>
</dbReference>
<comment type="similarity">
    <text evidence="4 5">Belongs to the RNA methyltransferase RlmH family.</text>
</comment>
<evidence type="ECO:0000256" key="2">
    <source>
        <dbReference type="ARBA" id="ARBA00022679"/>
    </source>
</evidence>
<dbReference type="GO" id="GO:0070038">
    <property type="term" value="F:rRNA (pseudouridine-N3-)-methyltransferase activity"/>
    <property type="evidence" value="ECO:0007669"/>
    <property type="project" value="UniProtKB-UniRule"/>
</dbReference>
<keyword evidence="1 5" id="KW-0489">Methyltransferase</keyword>
<proteinExistence type="inferred from homology"/>
<dbReference type="OrthoDB" id="9806643at2"/>
<comment type="catalytic activity">
    <reaction evidence="5">
        <text>pseudouridine(1915) in 23S rRNA + S-adenosyl-L-methionine = N(3)-methylpseudouridine(1915) in 23S rRNA + S-adenosyl-L-homocysteine + H(+)</text>
        <dbReference type="Rhea" id="RHEA:42752"/>
        <dbReference type="Rhea" id="RHEA-COMP:10221"/>
        <dbReference type="Rhea" id="RHEA-COMP:10222"/>
        <dbReference type="ChEBI" id="CHEBI:15378"/>
        <dbReference type="ChEBI" id="CHEBI:57856"/>
        <dbReference type="ChEBI" id="CHEBI:59789"/>
        <dbReference type="ChEBI" id="CHEBI:65314"/>
        <dbReference type="ChEBI" id="CHEBI:74486"/>
        <dbReference type="EC" id="2.1.1.177"/>
    </reaction>
</comment>
<dbReference type="InterPro" id="IPR029028">
    <property type="entry name" value="Alpha/beta_knot_MTases"/>
</dbReference>
<comment type="function">
    <text evidence="5">Specifically methylates the pseudouridine at position 1915 (m3Psi1915) in 23S rRNA.</text>
</comment>
<organism evidence="6 7">
    <name type="scientific">Roseospirillum parvum</name>
    <dbReference type="NCBI Taxonomy" id="83401"/>
    <lineage>
        <taxon>Bacteria</taxon>
        <taxon>Pseudomonadati</taxon>
        <taxon>Pseudomonadota</taxon>
        <taxon>Alphaproteobacteria</taxon>
        <taxon>Rhodospirillales</taxon>
        <taxon>Rhodospirillaceae</taxon>
        <taxon>Roseospirillum</taxon>
    </lineage>
</organism>
<comment type="subunit">
    <text evidence="5">Homodimer.</text>
</comment>
<dbReference type="STRING" id="83401.SAMN05421742_101214"/>
<protein>
    <recommendedName>
        <fullName evidence="5">Ribosomal RNA large subunit methyltransferase H</fullName>
        <ecNumber evidence="5">2.1.1.177</ecNumber>
    </recommendedName>
    <alternativeName>
        <fullName evidence="5">23S rRNA (pseudouridine1915-N3)-methyltransferase</fullName>
    </alternativeName>
    <alternativeName>
        <fullName evidence="5">23S rRNA m3Psi1915 methyltransferase</fullName>
    </alternativeName>
    <alternativeName>
        <fullName evidence="5">rRNA (pseudouridine-N3-)-methyltransferase RlmH</fullName>
    </alternativeName>
</protein>
<dbReference type="RefSeq" id="WP_092614108.1">
    <property type="nucleotide sequence ID" value="NZ_FNCV01000001.1"/>
</dbReference>
<dbReference type="HAMAP" id="MF_00658">
    <property type="entry name" value="23SrRNA_methyltr_H"/>
    <property type="match status" value="1"/>
</dbReference>
<dbReference type="EC" id="2.1.1.177" evidence="5"/>
<dbReference type="Pfam" id="PF02590">
    <property type="entry name" value="SPOUT_MTase"/>
    <property type="match status" value="1"/>
</dbReference>
<keyword evidence="7" id="KW-1185">Reference proteome</keyword>
<dbReference type="SUPFAM" id="SSF75217">
    <property type="entry name" value="alpha/beta knot"/>
    <property type="match status" value="1"/>
</dbReference>
<dbReference type="PANTHER" id="PTHR33603">
    <property type="entry name" value="METHYLTRANSFERASE"/>
    <property type="match status" value="1"/>
</dbReference>
<dbReference type="PIRSF" id="PIRSF004505">
    <property type="entry name" value="MT_bac"/>
    <property type="match status" value="1"/>
</dbReference>
<evidence type="ECO:0000256" key="5">
    <source>
        <dbReference type="HAMAP-Rule" id="MF_00658"/>
    </source>
</evidence>
<dbReference type="PANTHER" id="PTHR33603:SF1">
    <property type="entry name" value="RIBOSOMAL RNA LARGE SUBUNIT METHYLTRANSFERASE H"/>
    <property type="match status" value="1"/>
</dbReference>
<dbReference type="NCBIfam" id="NF000989">
    <property type="entry name" value="PRK00103.2-3"/>
    <property type="match status" value="1"/>
</dbReference>
<evidence type="ECO:0000256" key="1">
    <source>
        <dbReference type="ARBA" id="ARBA00022603"/>
    </source>
</evidence>
<sequence>MRLTLIAVGRARPGPERDLFAHYAKRLKWPLEVIEVEEKRPLPVEVRRQREAELIAARLPAGARRLILDERGRDLSSRQLAERLGAWRDQGEAHVALVIGGADGLDDSLRRQADLLLALGRATWPHMLMRSLLAEQLFRCQSILDNHPYHRD</sequence>
<keyword evidence="2 5" id="KW-0808">Transferase</keyword>
<feature type="binding site" evidence="5">
    <location>
        <position position="68"/>
    </location>
    <ligand>
        <name>S-adenosyl-L-methionine</name>
        <dbReference type="ChEBI" id="CHEBI:59789"/>
    </ligand>
</feature>
<reference evidence="7" key="1">
    <citation type="submission" date="2016-10" db="EMBL/GenBank/DDBJ databases">
        <authorList>
            <person name="Varghese N."/>
            <person name="Submissions S."/>
        </authorList>
    </citation>
    <scope>NUCLEOTIDE SEQUENCE [LARGE SCALE GENOMIC DNA]</scope>
    <source>
        <strain evidence="7">930I</strain>
    </source>
</reference>
<evidence type="ECO:0000256" key="4">
    <source>
        <dbReference type="ARBA" id="ARBA00038303"/>
    </source>
</evidence>
<feature type="binding site" evidence="5">
    <location>
        <position position="100"/>
    </location>
    <ligand>
        <name>S-adenosyl-L-methionine</name>
        <dbReference type="ChEBI" id="CHEBI:59789"/>
    </ligand>
</feature>
<keyword evidence="3 5" id="KW-0949">S-adenosyl-L-methionine</keyword>
<dbReference type="CDD" id="cd18081">
    <property type="entry name" value="RlmH-like"/>
    <property type="match status" value="1"/>
</dbReference>
<dbReference type="Gene3D" id="3.40.1280.10">
    <property type="match status" value="1"/>
</dbReference>
<dbReference type="AlphaFoldDB" id="A0A1G7U5F9"/>
<keyword evidence="5" id="KW-0698">rRNA processing</keyword>
<name>A0A1G7U5F9_9PROT</name>
<dbReference type="GO" id="GO:0005737">
    <property type="term" value="C:cytoplasm"/>
    <property type="evidence" value="ECO:0007669"/>
    <property type="project" value="UniProtKB-SubCell"/>
</dbReference>
<accession>A0A1G7U5F9</accession>
<comment type="subcellular location">
    <subcellularLocation>
        <location evidence="5">Cytoplasm</location>
    </subcellularLocation>
</comment>
<evidence type="ECO:0000256" key="3">
    <source>
        <dbReference type="ARBA" id="ARBA00022691"/>
    </source>
</evidence>
<evidence type="ECO:0000313" key="7">
    <source>
        <dbReference type="Proteomes" id="UP000217076"/>
    </source>
</evidence>
<keyword evidence="5" id="KW-0963">Cytoplasm</keyword>
<dbReference type="Proteomes" id="UP000217076">
    <property type="component" value="Unassembled WGS sequence"/>
</dbReference>